<dbReference type="EC" id="2.6.1.62" evidence="9"/>
<accession>A0ABY5Y0T8</accession>
<dbReference type="NCBIfam" id="TIGR00508">
    <property type="entry name" value="bioA"/>
    <property type="match status" value="1"/>
</dbReference>
<feature type="binding site" evidence="9">
    <location>
        <begin position="321"/>
        <end position="322"/>
    </location>
    <ligand>
        <name>pyridoxal 5'-phosphate</name>
        <dbReference type="ChEBI" id="CHEBI:597326"/>
    </ligand>
</feature>
<dbReference type="GO" id="GO:0004015">
    <property type="term" value="F:adenosylmethionine-8-amino-7-oxononanoate transaminase activity"/>
    <property type="evidence" value="ECO:0007669"/>
    <property type="project" value="UniProtKB-EC"/>
</dbReference>
<evidence type="ECO:0000256" key="7">
    <source>
        <dbReference type="ARBA" id="ARBA00022898"/>
    </source>
</evidence>
<dbReference type="InterPro" id="IPR049704">
    <property type="entry name" value="Aminotrans_3_PPA_site"/>
</dbReference>
<name>A0ABY5Y0T8_9BACT</name>
<reference evidence="10" key="1">
    <citation type="submission" date="2020-12" db="EMBL/GenBank/DDBJ databases">
        <title>Taurinivorans muris gen. nov., sp. nov., fundamental and realized metabolic niche of a ubiquitous sulfidogenic bacterium in the murine intestine.</title>
        <authorList>
            <person name="Ye H."/>
            <person name="Hanson B.T."/>
            <person name="Loy A."/>
        </authorList>
    </citation>
    <scope>NUCLEOTIDE SEQUENCE</scope>
    <source>
        <strain evidence="10">LT0009</strain>
    </source>
</reference>
<feature type="binding site" evidence="9">
    <location>
        <begin position="116"/>
        <end position="117"/>
    </location>
    <ligand>
        <name>pyridoxal 5'-phosphate</name>
        <dbReference type="ChEBI" id="CHEBI:597326"/>
    </ligand>
</feature>
<keyword evidence="4 9" id="KW-0808">Transferase</keyword>
<organism evidence="10 11">
    <name type="scientific">Taurinivorans muris</name>
    <dbReference type="NCBI Taxonomy" id="2787751"/>
    <lineage>
        <taxon>Bacteria</taxon>
        <taxon>Pseudomonadati</taxon>
        <taxon>Thermodesulfobacteriota</taxon>
        <taxon>Desulfovibrionia</taxon>
        <taxon>Desulfovibrionales</taxon>
        <taxon>Desulfovibrionaceae</taxon>
        <taxon>Taurinivorans</taxon>
    </lineage>
</organism>
<feature type="modified residue" description="N6-(pyridoxal phosphate)lysine" evidence="9">
    <location>
        <position position="284"/>
    </location>
</feature>
<evidence type="ECO:0000256" key="8">
    <source>
        <dbReference type="ARBA" id="ARBA00048449"/>
    </source>
</evidence>
<keyword evidence="9" id="KW-0963">Cytoplasm</keyword>
<feature type="binding site" evidence="9">
    <location>
        <position position="56"/>
    </location>
    <ligand>
        <name>substrate</name>
    </ligand>
</feature>
<keyword evidence="3 9" id="KW-0032">Aminotransferase</keyword>
<evidence type="ECO:0000256" key="1">
    <source>
        <dbReference type="ARBA" id="ARBA00001933"/>
    </source>
</evidence>
<dbReference type="PANTHER" id="PTHR42684:SF17">
    <property type="entry name" value="ADENOSYLMETHIONINE-8-AMINO-7-OXONONANOATE AMINOTRANSFERASE"/>
    <property type="match status" value="1"/>
</dbReference>
<comment type="similarity">
    <text evidence="9">Belongs to the class-III pyridoxal-phosphate-dependent aminotransferase family. BioA subfamily.</text>
</comment>
<comment type="subcellular location">
    <subcellularLocation>
        <location evidence="9">Cytoplasm</location>
    </subcellularLocation>
</comment>
<evidence type="ECO:0000256" key="5">
    <source>
        <dbReference type="ARBA" id="ARBA00022691"/>
    </source>
</evidence>
<evidence type="ECO:0000313" key="11">
    <source>
        <dbReference type="Proteomes" id="UP001058120"/>
    </source>
</evidence>
<comment type="cofactor">
    <cofactor evidence="1 9">
        <name>pyridoxal 5'-phosphate</name>
        <dbReference type="ChEBI" id="CHEBI:597326"/>
    </cofactor>
</comment>
<feature type="binding site" evidence="9">
    <location>
        <position position="149"/>
    </location>
    <ligand>
        <name>substrate</name>
    </ligand>
</feature>
<evidence type="ECO:0000256" key="4">
    <source>
        <dbReference type="ARBA" id="ARBA00022679"/>
    </source>
</evidence>
<dbReference type="InterPro" id="IPR005815">
    <property type="entry name" value="BioA"/>
</dbReference>
<feature type="binding site" evidence="9">
    <location>
        <position position="320"/>
    </location>
    <ligand>
        <name>substrate</name>
    </ligand>
</feature>
<dbReference type="RefSeq" id="WP_334315253.1">
    <property type="nucleotide sequence ID" value="NZ_CP065938.1"/>
</dbReference>
<keyword evidence="11" id="KW-1185">Reference proteome</keyword>
<dbReference type="PROSITE" id="PS00600">
    <property type="entry name" value="AA_TRANSFER_CLASS_3"/>
    <property type="match status" value="1"/>
</dbReference>
<dbReference type="Gene3D" id="3.90.1150.10">
    <property type="entry name" value="Aspartate Aminotransferase, domain 1"/>
    <property type="match status" value="1"/>
</dbReference>
<evidence type="ECO:0000256" key="6">
    <source>
        <dbReference type="ARBA" id="ARBA00022756"/>
    </source>
</evidence>
<feature type="binding site" evidence="9">
    <location>
        <position position="415"/>
    </location>
    <ligand>
        <name>substrate</name>
    </ligand>
</feature>
<feature type="binding site" evidence="9">
    <location>
        <position position="284"/>
    </location>
    <ligand>
        <name>substrate</name>
    </ligand>
</feature>
<feature type="site" description="Participates in the substrate recognition with KAPA and in a stacking interaction with the adenine ring of SAM" evidence="9">
    <location>
        <position position="18"/>
    </location>
</feature>
<dbReference type="PANTHER" id="PTHR42684">
    <property type="entry name" value="ADENOSYLMETHIONINE-8-AMINO-7-OXONONANOATE AMINOTRANSFERASE"/>
    <property type="match status" value="1"/>
</dbReference>
<dbReference type="Pfam" id="PF00202">
    <property type="entry name" value="Aminotran_3"/>
    <property type="match status" value="1"/>
</dbReference>
<dbReference type="InterPro" id="IPR005814">
    <property type="entry name" value="Aminotrans_3"/>
</dbReference>
<dbReference type="InterPro" id="IPR015422">
    <property type="entry name" value="PyrdxlP-dep_Trfase_small"/>
</dbReference>
<comment type="pathway">
    <text evidence="2 9">Cofactor biosynthesis; biotin biosynthesis; 7,8-diaminononanoate from 8-amino-7-oxononanoate (SAM route): step 1/1.</text>
</comment>
<protein>
    <recommendedName>
        <fullName evidence="9">Adenosylmethionine-8-amino-7-oxononanoate aminotransferase</fullName>
        <ecNumber evidence="9">2.6.1.62</ecNumber>
    </recommendedName>
    <alternativeName>
        <fullName evidence="9">7,8-diamino-pelargonic acid aminotransferase</fullName>
        <shortName evidence="9">DAPA AT</shortName>
        <shortName evidence="9">DAPA aminotransferase</shortName>
    </alternativeName>
    <alternativeName>
        <fullName evidence="9">7,8-diaminononanoate synthase</fullName>
        <shortName evidence="9">DANS</shortName>
    </alternativeName>
    <alternativeName>
        <fullName evidence="9">Diaminopelargonic acid synthase</fullName>
    </alternativeName>
</protein>
<proteinExistence type="inferred from homology"/>
<dbReference type="SUPFAM" id="SSF53383">
    <property type="entry name" value="PLP-dependent transferases"/>
    <property type="match status" value="1"/>
</dbReference>
<dbReference type="Proteomes" id="UP001058120">
    <property type="component" value="Chromosome"/>
</dbReference>
<dbReference type="HAMAP" id="MF_00834">
    <property type="entry name" value="BioA"/>
    <property type="match status" value="1"/>
</dbReference>
<keyword evidence="6 9" id="KW-0093">Biotin biosynthesis</keyword>
<dbReference type="InterPro" id="IPR015424">
    <property type="entry name" value="PyrdxlP-dep_Trfase"/>
</dbReference>
<dbReference type="EMBL" id="CP065938">
    <property type="protein sequence ID" value="UWX05665.1"/>
    <property type="molecule type" value="Genomic_DNA"/>
</dbReference>
<comment type="subunit">
    <text evidence="9">Homodimer.</text>
</comment>
<evidence type="ECO:0000256" key="3">
    <source>
        <dbReference type="ARBA" id="ARBA00022576"/>
    </source>
</evidence>
<sequence length="450" mass="51578">MDKQDWIADDLKYVWHPFTQMKQYEGDEKPICIVKGEGIYIEDIDGNRYMDSVSSWWVNSLGHAQPRLAKALYEQACAIEQVIFAGFTHKPAISLAKKLITLVNNRLKHVFYSDNGSTAIEVALKMAYQYWQLKGKASKKKFIAFENAYHGDTLGAVSVGGIDMYHKVYRPLLFDIIREKSPYCYRCPCGKEKEHCRLECLQGVEEILKARHDEIAAVIIEPLIQAAGGMIMYKAEYLTKLRELCDAYRVLLIDDEVAMGFYRTGKLYAYEHAGIVPDIVCSAKALTAGFLPLAVTLCTDELYYAFYDEDKDGLKTFYHGHSFTANPLACAVANENLAILQEMNMEEYLKPKILAFKRGLEKFRNYPHVGDIRQWGMVSAVEIVKDKRTKECFAYEEQIGKKIYSAGLRRGVLLRPMWNCMYFMPPYVITEEEIDSLLRLAYDSMREVLG</sequence>
<dbReference type="NCBIfam" id="NF004624">
    <property type="entry name" value="PRK05964.1"/>
    <property type="match status" value="1"/>
</dbReference>
<dbReference type="Gene3D" id="3.40.640.10">
    <property type="entry name" value="Type I PLP-dependent aspartate aminotransferase-like (Major domain)"/>
    <property type="match status" value="1"/>
</dbReference>
<comment type="function">
    <text evidence="9">Catalyzes the transfer of the alpha-amino group from S-adenosyl-L-methionine (SAM) to 7-keto-8-aminopelargonic acid (KAPA) to form 7,8-diaminopelargonic acid (DAPA). It is the only aminotransferase known to utilize SAM as an amino donor.</text>
</comment>
<dbReference type="CDD" id="cd00610">
    <property type="entry name" value="OAT_like"/>
    <property type="match status" value="1"/>
</dbReference>
<dbReference type="InterPro" id="IPR015421">
    <property type="entry name" value="PyrdxlP-dep_Trfase_major"/>
</dbReference>
<gene>
    <name evidence="9 10" type="primary">bioA</name>
    <name evidence="10" type="ORF">JBF11_09520</name>
</gene>
<evidence type="ECO:0000256" key="9">
    <source>
        <dbReference type="HAMAP-Rule" id="MF_00834"/>
    </source>
</evidence>
<evidence type="ECO:0000313" key="10">
    <source>
        <dbReference type="EMBL" id="UWX05665.1"/>
    </source>
</evidence>
<feature type="binding site" evidence="9">
    <location>
        <position position="255"/>
    </location>
    <ligand>
        <name>pyridoxal 5'-phosphate</name>
        <dbReference type="ChEBI" id="CHEBI:597326"/>
    </ligand>
</feature>
<keyword evidence="5 9" id="KW-0949">S-adenosyl-L-methionine</keyword>
<evidence type="ECO:0000256" key="2">
    <source>
        <dbReference type="ARBA" id="ARBA00005063"/>
    </source>
</evidence>
<comment type="catalytic activity">
    <reaction evidence="8 9">
        <text>(8S)-8-amino-7-oxononanoate + S-adenosyl-L-methionine = S-adenosyl-4-methylsulfanyl-2-oxobutanoate + (7R,8S)-7,8-diammoniononanoate</text>
        <dbReference type="Rhea" id="RHEA:16861"/>
        <dbReference type="ChEBI" id="CHEBI:16490"/>
        <dbReference type="ChEBI" id="CHEBI:59789"/>
        <dbReference type="ChEBI" id="CHEBI:149468"/>
        <dbReference type="ChEBI" id="CHEBI:149469"/>
        <dbReference type="EC" id="2.6.1.62"/>
    </reaction>
</comment>
<keyword evidence="7 9" id="KW-0663">Pyridoxal phosphate</keyword>